<dbReference type="InterPro" id="IPR036388">
    <property type="entry name" value="WH-like_DNA-bd_sf"/>
</dbReference>
<organism evidence="2 3">
    <name type="scientific">Silvibacterium bohemicum</name>
    <dbReference type="NCBI Taxonomy" id="1577686"/>
    <lineage>
        <taxon>Bacteria</taxon>
        <taxon>Pseudomonadati</taxon>
        <taxon>Acidobacteriota</taxon>
        <taxon>Terriglobia</taxon>
        <taxon>Terriglobales</taxon>
        <taxon>Acidobacteriaceae</taxon>
        <taxon>Silvibacterium</taxon>
    </lineage>
</organism>
<comment type="caution">
    <text evidence="2">The sequence shown here is derived from an EMBL/GenBank/DDBJ whole genome shotgun (WGS) entry which is preliminary data.</text>
</comment>
<name>A0A841K6S9_9BACT</name>
<accession>A0A841K6S9</accession>
<protein>
    <submittedName>
        <fullName evidence="2">Biotin operon repressor</fullName>
    </submittedName>
</protein>
<dbReference type="SUPFAM" id="SSF46785">
    <property type="entry name" value="Winged helix' DNA-binding domain"/>
    <property type="match status" value="1"/>
</dbReference>
<evidence type="ECO:0000259" key="1">
    <source>
        <dbReference type="Pfam" id="PF08279"/>
    </source>
</evidence>
<dbReference type="EMBL" id="JACHEK010000011">
    <property type="protein sequence ID" value="MBB6146841.1"/>
    <property type="molecule type" value="Genomic_DNA"/>
</dbReference>
<keyword evidence="3" id="KW-1185">Reference proteome</keyword>
<reference evidence="2 3" key="1">
    <citation type="submission" date="2020-08" db="EMBL/GenBank/DDBJ databases">
        <title>Genomic Encyclopedia of Type Strains, Phase IV (KMG-IV): sequencing the most valuable type-strain genomes for metagenomic binning, comparative biology and taxonomic classification.</title>
        <authorList>
            <person name="Goeker M."/>
        </authorList>
    </citation>
    <scope>NUCLEOTIDE SEQUENCE [LARGE SCALE GENOMIC DNA]</scope>
    <source>
        <strain evidence="2 3">DSM 103733</strain>
    </source>
</reference>
<gene>
    <name evidence="2" type="ORF">HNQ77_004822</name>
</gene>
<dbReference type="RefSeq" id="WP_184085239.1">
    <property type="nucleotide sequence ID" value="NZ_JACHEK010000011.1"/>
</dbReference>
<dbReference type="Gene3D" id="1.10.10.10">
    <property type="entry name" value="Winged helix-like DNA-binding domain superfamily/Winged helix DNA-binding domain"/>
    <property type="match status" value="1"/>
</dbReference>
<dbReference type="Proteomes" id="UP000538666">
    <property type="component" value="Unassembled WGS sequence"/>
</dbReference>
<dbReference type="InterPro" id="IPR013196">
    <property type="entry name" value="HTH_11"/>
</dbReference>
<dbReference type="InterPro" id="IPR036390">
    <property type="entry name" value="WH_DNA-bd_sf"/>
</dbReference>
<proteinExistence type="predicted"/>
<evidence type="ECO:0000313" key="2">
    <source>
        <dbReference type="EMBL" id="MBB6146841.1"/>
    </source>
</evidence>
<sequence length="88" mass="10007">MPYQRSLDIERRLQSVLRLISSGQFSSPMIADEIGVSIPTVSRDVTALRERGYEIRSERLRDGWRYVLAPEPSKVLPVTHAAPTEARQ</sequence>
<feature type="domain" description="Helix-turn-helix type 11" evidence="1">
    <location>
        <begin position="12"/>
        <end position="65"/>
    </location>
</feature>
<dbReference type="AlphaFoldDB" id="A0A841K6S9"/>
<dbReference type="Pfam" id="PF08279">
    <property type="entry name" value="HTH_11"/>
    <property type="match status" value="1"/>
</dbReference>
<evidence type="ECO:0000313" key="3">
    <source>
        <dbReference type="Proteomes" id="UP000538666"/>
    </source>
</evidence>